<evidence type="ECO:0000256" key="1">
    <source>
        <dbReference type="SAM" id="Phobius"/>
    </source>
</evidence>
<keyword evidence="1" id="KW-0472">Membrane</keyword>
<feature type="transmembrane region" description="Helical" evidence="1">
    <location>
        <begin position="290"/>
        <end position="317"/>
    </location>
</feature>
<sequence>MNYNYEKSFSPKDMLTYIVKQYKQILIVLIVGMLIGAGFCAATKKAYVSSTERDQLESRIAAMRLQIGDAQADQAESAFKTYTSLMNQKNSIQKFMDDSVYLNLTENNSQKLSLVYLISNSTKANDIATSIKSLLVDESLYNACKKELNQNLSFTQFNSLVNVLVGNDLNNSSSIQVNNGEQQNAANIIIYISDQNKNQVDTIGKYVKQRFSQICNTLKKNYGNFSYSLGDKSYSKVTDSQINGDKNTYTNQLSTVTNAIGLLNNTLSADQQTYFGYLNKLAKVKTGKKVFSVTAFVKFMVLVGAVLTVFYICILIIKYISSSKLHNAKEIENAFNLPILYDGEFDESIISNELQYVKERFKDQSIALTTSNENLDELKRLAKDNNIIVFAHKPMKKEEFSQLLSVDRVILLEKNESSDMKKLYDTISYYAQKGKVIEGFIVIK</sequence>
<dbReference type="RefSeq" id="WP_125120070.1">
    <property type="nucleotide sequence ID" value="NZ_AP019309.1"/>
</dbReference>
<keyword evidence="1" id="KW-1133">Transmembrane helix</keyword>
<name>A0A3G9JMU5_9FIRM</name>
<dbReference type="EMBL" id="AP019309">
    <property type="protein sequence ID" value="BBH27331.1"/>
    <property type="molecule type" value="Genomic_DNA"/>
</dbReference>
<accession>A0A3G9JMU5</accession>
<organism evidence="2 3">
    <name type="scientific">Intestinibaculum porci</name>
    <dbReference type="NCBI Taxonomy" id="2487118"/>
    <lineage>
        <taxon>Bacteria</taxon>
        <taxon>Bacillati</taxon>
        <taxon>Bacillota</taxon>
        <taxon>Erysipelotrichia</taxon>
        <taxon>Erysipelotrichales</taxon>
        <taxon>Erysipelotrichaceae</taxon>
        <taxon>Intestinibaculum</taxon>
    </lineage>
</organism>
<reference evidence="2 3" key="1">
    <citation type="submission" date="2018-11" db="EMBL/GenBank/DDBJ databases">
        <title>Novel Erysipelotrichaceae bacterium isolated from small intestine of a swine.</title>
        <authorList>
            <person name="Kim J.S."/>
            <person name="Choe H."/>
            <person name="Lee Y.R."/>
            <person name="Kim K.M."/>
            <person name="Park D.S."/>
        </authorList>
    </citation>
    <scope>NUCLEOTIDE SEQUENCE [LARGE SCALE GENOMIC DNA]</scope>
    <source>
        <strain evidence="2 3">SG0102</strain>
    </source>
</reference>
<protein>
    <recommendedName>
        <fullName evidence="4">Capsular polysaccharide biosynthesis protein</fullName>
    </recommendedName>
</protein>
<dbReference type="InParanoid" id="A0A3G9JMU5"/>
<keyword evidence="3" id="KW-1185">Reference proteome</keyword>
<keyword evidence="1" id="KW-0812">Transmembrane</keyword>
<evidence type="ECO:0008006" key="4">
    <source>
        <dbReference type="Google" id="ProtNLM"/>
    </source>
</evidence>
<dbReference type="AlphaFoldDB" id="A0A3G9JMU5"/>
<dbReference type="Proteomes" id="UP000268059">
    <property type="component" value="Chromosome"/>
</dbReference>
<feature type="transmembrane region" description="Helical" evidence="1">
    <location>
        <begin position="24"/>
        <end position="43"/>
    </location>
</feature>
<evidence type="ECO:0000313" key="2">
    <source>
        <dbReference type="EMBL" id="BBH27331.1"/>
    </source>
</evidence>
<gene>
    <name evidence="2" type="ORF">SG0102_22650</name>
</gene>
<proteinExistence type="predicted"/>
<evidence type="ECO:0000313" key="3">
    <source>
        <dbReference type="Proteomes" id="UP000268059"/>
    </source>
</evidence>
<dbReference type="KEGG" id="ebm:SG0102_22650"/>